<dbReference type="AlphaFoldDB" id="A0A5R2ATE9"/>
<protein>
    <submittedName>
        <fullName evidence="1">Phage baseplate protein</fullName>
    </submittedName>
</protein>
<name>A0A5R2ATE9_9LEPT</name>
<gene>
    <name evidence="1" type="ORF">EHO57_13855</name>
</gene>
<accession>A0A5R2ATE9</accession>
<dbReference type="RefSeq" id="WP_135698346.1">
    <property type="nucleotide sequence ID" value="NZ_RQER01000008.1"/>
</dbReference>
<evidence type="ECO:0000313" key="2">
    <source>
        <dbReference type="Proteomes" id="UP000297946"/>
    </source>
</evidence>
<organism evidence="1 2">
    <name type="scientific">Leptospira langatensis</name>
    <dbReference type="NCBI Taxonomy" id="2484983"/>
    <lineage>
        <taxon>Bacteria</taxon>
        <taxon>Pseudomonadati</taxon>
        <taxon>Spirochaetota</taxon>
        <taxon>Spirochaetia</taxon>
        <taxon>Leptospirales</taxon>
        <taxon>Leptospiraceae</taxon>
        <taxon>Leptospira</taxon>
    </lineage>
</organism>
<dbReference type="EMBL" id="RQER01000008">
    <property type="protein sequence ID" value="TGJ99840.1"/>
    <property type="molecule type" value="Genomic_DNA"/>
</dbReference>
<dbReference type="Proteomes" id="UP000297946">
    <property type="component" value="Unassembled WGS sequence"/>
</dbReference>
<reference evidence="1 2" key="1">
    <citation type="journal article" date="2019" name="PLoS Negl. Trop. Dis.">
        <title>Revisiting the worldwide diversity of Leptospira species in the environment.</title>
        <authorList>
            <person name="Vincent A.T."/>
            <person name="Schiettekatte O."/>
            <person name="Bourhy P."/>
            <person name="Veyrier F.J."/>
            <person name="Picardeau M."/>
        </authorList>
    </citation>
    <scope>NUCLEOTIDE SEQUENCE [LARGE SCALE GENOMIC DNA]</scope>
    <source>
        <strain evidence="1 2">SSW18</strain>
    </source>
</reference>
<sequence>MGSPAPYIPKTFLEYQTAFQNYLIARGSRITNFNANSRVSQIIDAIATLLSEGDVRTLNGFRYSIREGVYNAFGFPRLPGLKTVGIVRIEHSGHTTDILFPIFNLDLFGLKFQSVAPVTLVVGQTYVEIEVRAETNGVDYNITRLSIDTDDGLGSLDIQVPGGTRFWNPADFSGGTELETEENRLKRFQDFILSLGRSTKLGIYTAATSIPGVAGVQMTLNVNPVSNAFEIGWINLYVSDGTSNPPPSLLSLVRKTIEGDMDDPSNFPGYSAAGTFVYTAAVPVIGINCDFVLGLMNDSQLTEAEALVIAINALTLYINTLPVGFDVTIEQVNATLLKAHPDFYHIQFNSLYGRLASDPIPSPLPLPGDIEVQSTFLPRTGGTSGGQLVGEVLRVIPT</sequence>
<comment type="caution">
    <text evidence="1">The sequence shown here is derived from an EMBL/GenBank/DDBJ whole genome shotgun (WGS) entry which is preliminary data.</text>
</comment>
<proteinExistence type="predicted"/>
<evidence type="ECO:0000313" key="1">
    <source>
        <dbReference type="EMBL" id="TGJ99840.1"/>
    </source>
</evidence>